<dbReference type="Pfam" id="PF20151">
    <property type="entry name" value="DUF6533"/>
    <property type="match status" value="1"/>
</dbReference>
<feature type="domain" description="DUF6533" evidence="3">
    <location>
        <begin position="11"/>
        <end position="60"/>
    </location>
</feature>
<reference evidence="4 5" key="1">
    <citation type="submission" date="2014-04" db="EMBL/GenBank/DDBJ databases">
        <authorList>
            <consortium name="DOE Joint Genome Institute"/>
            <person name="Kuo A."/>
            <person name="Tarkka M."/>
            <person name="Buscot F."/>
            <person name="Kohler A."/>
            <person name="Nagy L.G."/>
            <person name="Floudas D."/>
            <person name="Copeland A."/>
            <person name="Barry K.W."/>
            <person name="Cichocki N."/>
            <person name="Veneault-Fourrey C."/>
            <person name="LaButti K."/>
            <person name="Lindquist E.A."/>
            <person name="Lipzen A."/>
            <person name="Lundell T."/>
            <person name="Morin E."/>
            <person name="Murat C."/>
            <person name="Sun H."/>
            <person name="Tunlid A."/>
            <person name="Henrissat B."/>
            <person name="Grigoriev I.V."/>
            <person name="Hibbett D.S."/>
            <person name="Martin F."/>
            <person name="Nordberg H.P."/>
            <person name="Cantor M.N."/>
            <person name="Hua S.X."/>
        </authorList>
    </citation>
    <scope>NUCLEOTIDE SEQUENCE [LARGE SCALE GENOMIC DNA]</scope>
    <source>
        <strain evidence="4 5">F 1598</strain>
    </source>
</reference>
<proteinExistence type="predicted"/>
<accession>A0A0C3BSM9</accession>
<evidence type="ECO:0000313" key="4">
    <source>
        <dbReference type="EMBL" id="KIM89543.1"/>
    </source>
</evidence>
<dbReference type="InterPro" id="IPR045340">
    <property type="entry name" value="DUF6533"/>
</dbReference>
<sequence>MPETDFQTDSYLRIAALSVALYDYFLTLPAEWRFYRSQSSILHLSIACTLFILIRYSSILILFVSNYGYFATSFTQESCNQFFMVAPVLKGIYSVHSEIYTNRYRRVGSLTSYSDDGLAGDCRSQDRQYSSTKVGNCSAGNSGTHLSAWVFHLLSMVYDLVAMTISTVFLFKMNIRDKRFSRLPKIMFYDGLGYFAILTVANIVNMIFYLRSRPALQSSASNLGFAMIWIMSQRILIHLRELAADSNKPDSVVLARNPQSSKDIGKTIRSPIDTKSPSLTNADVELAVQVRVEQTVSVEYESQDHESDHHPKPSKAWDF</sequence>
<keyword evidence="2" id="KW-0472">Membrane</keyword>
<keyword evidence="2" id="KW-1133">Transmembrane helix</keyword>
<reference evidence="5" key="2">
    <citation type="submission" date="2015-01" db="EMBL/GenBank/DDBJ databases">
        <title>Evolutionary Origins and Diversification of the Mycorrhizal Mutualists.</title>
        <authorList>
            <consortium name="DOE Joint Genome Institute"/>
            <consortium name="Mycorrhizal Genomics Consortium"/>
            <person name="Kohler A."/>
            <person name="Kuo A."/>
            <person name="Nagy L.G."/>
            <person name="Floudas D."/>
            <person name="Copeland A."/>
            <person name="Barry K.W."/>
            <person name="Cichocki N."/>
            <person name="Veneault-Fourrey C."/>
            <person name="LaButti K."/>
            <person name="Lindquist E.A."/>
            <person name="Lipzen A."/>
            <person name="Lundell T."/>
            <person name="Morin E."/>
            <person name="Murat C."/>
            <person name="Riley R."/>
            <person name="Ohm R."/>
            <person name="Sun H."/>
            <person name="Tunlid A."/>
            <person name="Henrissat B."/>
            <person name="Grigoriev I.V."/>
            <person name="Hibbett D.S."/>
            <person name="Martin F."/>
        </authorList>
    </citation>
    <scope>NUCLEOTIDE SEQUENCE [LARGE SCALE GENOMIC DNA]</scope>
    <source>
        <strain evidence="5">F 1598</strain>
    </source>
</reference>
<evidence type="ECO:0000259" key="3">
    <source>
        <dbReference type="Pfam" id="PF20151"/>
    </source>
</evidence>
<feature type="transmembrane region" description="Helical" evidence="2">
    <location>
        <begin position="192"/>
        <end position="209"/>
    </location>
</feature>
<gene>
    <name evidence="4" type="ORF">PILCRDRAFT_1897</name>
</gene>
<dbReference type="STRING" id="765440.A0A0C3BSM9"/>
<evidence type="ECO:0000256" key="2">
    <source>
        <dbReference type="SAM" id="Phobius"/>
    </source>
</evidence>
<dbReference type="EMBL" id="KN832974">
    <property type="protein sequence ID" value="KIM89543.1"/>
    <property type="molecule type" value="Genomic_DNA"/>
</dbReference>
<evidence type="ECO:0000313" key="5">
    <source>
        <dbReference type="Proteomes" id="UP000054166"/>
    </source>
</evidence>
<keyword evidence="5" id="KW-1185">Reference proteome</keyword>
<feature type="transmembrane region" description="Helical" evidence="2">
    <location>
        <begin position="149"/>
        <end position="171"/>
    </location>
</feature>
<dbReference type="AlphaFoldDB" id="A0A0C3BSM9"/>
<feature type="transmembrane region" description="Helical" evidence="2">
    <location>
        <begin position="41"/>
        <end position="64"/>
    </location>
</feature>
<evidence type="ECO:0000256" key="1">
    <source>
        <dbReference type="SAM" id="MobiDB-lite"/>
    </source>
</evidence>
<dbReference type="HOGENOM" id="CLU_049338_0_0_1"/>
<name>A0A0C3BSM9_PILCF</name>
<organism evidence="4 5">
    <name type="scientific">Piloderma croceum (strain F 1598)</name>
    <dbReference type="NCBI Taxonomy" id="765440"/>
    <lineage>
        <taxon>Eukaryota</taxon>
        <taxon>Fungi</taxon>
        <taxon>Dikarya</taxon>
        <taxon>Basidiomycota</taxon>
        <taxon>Agaricomycotina</taxon>
        <taxon>Agaricomycetes</taxon>
        <taxon>Agaricomycetidae</taxon>
        <taxon>Atheliales</taxon>
        <taxon>Atheliaceae</taxon>
        <taxon>Piloderma</taxon>
    </lineage>
</organism>
<dbReference type="OrthoDB" id="3346251at2759"/>
<dbReference type="InParanoid" id="A0A0C3BSM9"/>
<keyword evidence="2" id="KW-0812">Transmembrane</keyword>
<feature type="region of interest" description="Disordered" evidence="1">
    <location>
        <begin position="298"/>
        <end position="319"/>
    </location>
</feature>
<dbReference type="Proteomes" id="UP000054166">
    <property type="component" value="Unassembled WGS sequence"/>
</dbReference>
<protein>
    <recommendedName>
        <fullName evidence="3">DUF6533 domain-containing protein</fullName>
    </recommendedName>
</protein>
<feature type="transmembrane region" description="Helical" evidence="2">
    <location>
        <begin position="12"/>
        <end position="29"/>
    </location>
</feature>
<feature type="compositionally biased region" description="Basic and acidic residues" evidence="1">
    <location>
        <begin position="302"/>
        <end position="319"/>
    </location>
</feature>